<sequence>MREINKIYIASFLQGFGIVASVTYTLFFLSNGLSQTQIGILFSFFMITLALLEIPTGGFADTIGHKSSIALGTFLLSLSFLILAIGTNFNIFILAMLFASAGLAFQSGATSSLIHDILHKINAVDQFEKVQGRMNSIFLLSAVIGAPLGAFLFEHNKRIPYFIAFLTTLLSSFIMYIIKWEFHQKHEISFKTYFQKIHKGVLLTITNQRLLAFVLITIALTTMRLVFNQNISQPYLLSVGVSVSFIGILAAITSIILASIHAFTYKISGKIGDTKSLIIMIALPSLCAIVLGYLYTPLAIVFLILLQVGHAYKEPVMAKLTQKELNDENRSTMASTTSFLSSFVVGLLLPVWGNTIDSVGLHTTSIYIGLFTFAIGIFAVLLYVRRTNR</sequence>
<evidence type="ECO:0000313" key="7">
    <source>
        <dbReference type="Proteomes" id="UP000177199"/>
    </source>
</evidence>
<evidence type="ECO:0000313" key="6">
    <source>
        <dbReference type="EMBL" id="OGK31332.1"/>
    </source>
</evidence>
<feature type="transmembrane region" description="Helical" evidence="4">
    <location>
        <begin position="135"/>
        <end position="153"/>
    </location>
</feature>
<dbReference type="PROSITE" id="PS50850">
    <property type="entry name" value="MFS"/>
    <property type="match status" value="1"/>
</dbReference>
<feature type="transmembrane region" description="Helical" evidence="4">
    <location>
        <begin position="67"/>
        <end position="85"/>
    </location>
</feature>
<dbReference type="Pfam" id="PF07690">
    <property type="entry name" value="MFS_1"/>
    <property type="match status" value="1"/>
</dbReference>
<gene>
    <name evidence="6" type="ORF">A3F29_02780</name>
</gene>
<dbReference type="EMBL" id="MFZV01000009">
    <property type="protein sequence ID" value="OGK31332.1"/>
    <property type="molecule type" value="Genomic_DNA"/>
</dbReference>
<dbReference type="InterPro" id="IPR036259">
    <property type="entry name" value="MFS_trans_sf"/>
</dbReference>
<accession>A0A1F7HKL4</accession>
<dbReference type="InterPro" id="IPR053160">
    <property type="entry name" value="MFS_DHA3_Transporter"/>
</dbReference>
<keyword evidence="1 4" id="KW-0812">Transmembrane</keyword>
<feature type="domain" description="Major facilitator superfamily (MFS) profile" evidence="5">
    <location>
        <begin position="1"/>
        <end position="388"/>
    </location>
</feature>
<protein>
    <recommendedName>
        <fullName evidence="5">Major facilitator superfamily (MFS) profile domain-containing protein</fullName>
    </recommendedName>
</protein>
<dbReference type="InterPro" id="IPR020846">
    <property type="entry name" value="MFS_dom"/>
</dbReference>
<evidence type="ECO:0000256" key="4">
    <source>
        <dbReference type="SAM" id="Phobius"/>
    </source>
</evidence>
<dbReference type="InterPro" id="IPR011701">
    <property type="entry name" value="MFS"/>
</dbReference>
<dbReference type="Gene3D" id="1.20.1250.20">
    <property type="entry name" value="MFS general substrate transporter like domains"/>
    <property type="match status" value="2"/>
</dbReference>
<feature type="transmembrane region" description="Helical" evidence="4">
    <location>
        <begin position="7"/>
        <end position="30"/>
    </location>
</feature>
<name>A0A1F7HKL4_9BACT</name>
<feature type="transmembrane region" description="Helical" evidence="4">
    <location>
        <begin position="364"/>
        <end position="384"/>
    </location>
</feature>
<keyword evidence="3 4" id="KW-0472">Membrane</keyword>
<dbReference type="GO" id="GO:0022857">
    <property type="term" value="F:transmembrane transporter activity"/>
    <property type="evidence" value="ECO:0007669"/>
    <property type="project" value="InterPro"/>
</dbReference>
<evidence type="ECO:0000256" key="3">
    <source>
        <dbReference type="ARBA" id="ARBA00023136"/>
    </source>
</evidence>
<reference evidence="6 7" key="1">
    <citation type="journal article" date="2016" name="Nat. Commun.">
        <title>Thousands of microbial genomes shed light on interconnected biogeochemical processes in an aquifer system.</title>
        <authorList>
            <person name="Anantharaman K."/>
            <person name="Brown C.T."/>
            <person name="Hug L.A."/>
            <person name="Sharon I."/>
            <person name="Castelle C.J."/>
            <person name="Probst A.J."/>
            <person name="Thomas B.C."/>
            <person name="Singh A."/>
            <person name="Wilkins M.J."/>
            <person name="Karaoz U."/>
            <person name="Brodie E.L."/>
            <person name="Williams K.H."/>
            <person name="Hubbard S.S."/>
            <person name="Banfield J.F."/>
        </authorList>
    </citation>
    <scope>NUCLEOTIDE SEQUENCE [LARGE SCALE GENOMIC DNA]</scope>
</reference>
<evidence type="ECO:0000256" key="2">
    <source>
        <dbReference type="ARBA" id="ARBA00022989"/>
    </source>
</evidence>
<feature type="transmembrane region" description="Helical" evidence="4">
    <location>
        <begin position="91"/>
        <end position="114"/>
    </location>
</feature>
<dbReference type="AlphaFoldDB" id="A0A1F7HKL4"/>
<dbReference type="SUPFAM" id="SSF103473">
    <property type="entry name" value="MFS general substrate transporter"/>
    <property type="match status" value="1"/>
</dbReference>
<evidence type="ECO:0000256" key="1">
    <source>
        <dbReference type="ARBA" id="ARBA00022692"/>
    </source>
</evidence>
<organism evidence="6 7">
    <name type="scientific">Candidatus Roizmanbacteria bacterium RIFCSPHIGHO2_12_FULL_33_9</name>
    <dbReference type="NCBI Taxonomy" id="1802045"/>
    <lineage>
        <taxon>Bacteria</taxon>
        <taxon>Candidatus Roizmaniibacteriota</taxon>
    </lineage>
</organism>
<dbReference type="Proteomes" id="UP000177199">
    <property type="component" value="Unassembled WGS sequence"/>
</dbReference>
<comment type="caution">
    <text evidence="6">The sequence shown here is derived from an EMBL/GenBank/DDBJ whole genome shotgun (WGS) entry which is preliminary data.</text>
</comment>
<dbReference type="PANTHER" id="PTHR23530:SF1">
    <property type="entry name" value="PERMEASE, MAJOR FACILITATOR SUPERFAMILY-RELATED"/>
    <property type="match status" value="1"/>
</dbReference>
<proteinExistence type="predicted"/>
<evidence type="ECO:0000259" key="5">
    <source>
        <dbReference type="PROSITE" id="PS50850"/>
    </source>
</evidence>
<keyword evidence="2 4" id="KW-1133">Transmembrane helix</keyword>
<feature type="transmembrane region" description="Helical" evidence="4">
    <location>
        <begin position="210"/>
        <end position="227"/>
    </location>
</feature>
<feature type="transmembrane region" description="Helical" evidence="4">
    <location>
        <begin position="239"/>
        <end position="265"/>
    </location>
</feature>
<dbReference type="PANTHER" id="PTHR23530">
    <property type="entry name" value="TRANSPORT PROTEIN-RELATED"/>
    <property type="match status" value="1"/>
</dbReference>
<feature type="transmembrane region" description="Helical" evidence="4">
    <location>
        <begin position="36"/>
        <end position="55"/>
    </location>
</feature>
<feature type="transmembrane region" description="Helical" evidence="4">
    <location>
        <begin position="159"/>
        <end position="178"/>
    </location>
</feature>